<dbReference type="EMBL" id="LTBC01000003">
    <property type="protein sequence ID" value="KYH32806.1"/>
    <property type="molecule type" value="Genomic_DNA"/>
</dbReference>
<evidence type="ECO:0000313" key="3">
    <source>
        <dbReference type="Proteomes" id="UP000075670"/>
    </source>
</evidence>
<dbReference type="InterPro" id="IPR012337">
    <property type="entry name" value="RNaseH-like_sf"/>
</dbReference>
<dbReference type="Proteomes" id="UP000075670">
    <property type="component" value="Unassembled WGS sequence"/>
</dbReference>
<name>A0A151AYU0_9FIRM</name>
<dbReference type="Gene3D" id="3.30.420.10">
    <property type="entry name" value="Ribonuclease H-like superfamily/Ribonuclease H"/>
    <property type="match status" value="1"/>
</dbReference>
<accession>A0A151AYU0</accession>
<proteinExistence type="predicted"/>
<dbReference type="Pfam" id="PF00665">
    <property type="entry name" value="rve"/>
    <property type="match status" value="1"/>
</dbReference>
<dbReference type="PANTHER" id="PTHR46889">
    <property type="entry name" value="TRANSPOSASE INSF FOR INSERTION SEQUENCE IS3B-RELATED"/>
    <property type="match status" value="1"/>
</dbReference>
<dbReference type="GO" id="GO:0015074">
    <property type="term" value="P:DNA integration"/>
    <property type="evidence" value="ECO:0007669"/>
    <property type="project" value="InterPro"/>
</dbReference>
<evidence type="ECO:0000259" key="1">
    <source>
        <dbReference type="PROSITE" id="PS50994"/>
    </source>
</evidence>
<sequence length="215" mass="25244">MIINKKKVYRLCKEMGILKPQRQIKVKHPRRLARNRIVTGPNQLWETDIKYGYIAGEGRFFYVLSIIDVFDRSIIDYHAGLTCEARHAVYTLKSALWKRRLDKNATKPVIRTDNGPQFTSNLFAQTCKDLGVEHELIPYKTPNKNAHIESFHSILEEECLARYEFNSFREAYEVIHKFMDYYNNVRIHSKIGYLTPSGYYDAFQRNFVKALPICA</sequence>
<dbReference type="SUPFAM" id="SSF53098">
    <property type="entry name" value="Ribonuclease H-like"/>
    <property type="match status" value="1"/>
</dbReference>
<dbReference type="InterPro" id="IPR050900">
    <property type="entry name" value="Transposase_IS3/IS150/IS904"/>
</dbReference>
<organism evidence="2 3">
    <name type="scientific">Moorella mulderi DSM 14980</name>
    <dbReference type="NCBI Taxonomy" id="1122241"/>
    <lineage>
        <taxon>Bacteria</taxon>
        <taxon>Bacillati</taxon>
        <taxon>Bacillota</taxon>
        <taxon>Clostridia</taxon>
        <taxon>Neomoorellales</taxon>
        <taxon>Neomoorellaceae</taxon>
        <taxon>Neomoorella</taxon>
    </lineage>
</organism>
<dbReference type="PROSITE" id="PS50994">
    <property type="entry name" value="INTEGRASE"/>
    <property type="match status" value="1"/>
</dbReference>
<keyword evidence="3" id="KW-1185">Reference proteome</keyword>
<dbReference type="Pfam" id="PF13333">
    <property type="entry name" value="rve_2"/>
    <property type="match status" value="1"/>
</dbReference>
<dbReference type="InterPro" id="IPR001584">
    <property type="entry name" value="Integrase_cat-core"/>
</dbReference>
<dbReference type="PANTHER" id="PTHR46889:SF4">
    <property type="entry name" value="TRANSPOSASE INSO FOR INSERTION SEQUENCE ELEMENT IS911B-RELATED"/>
    <property type="match status" value="1"/>
</dbReference>
<comment type="caution">
    <text evidence="2">The sequence shown here is derived from an EMBL/GenBank/DDBJ whole genome shotgun (WGS) entry which is preliminary data.</text>
</comment>
<protein>
    <submittedName>
        <fullName evidence="2">IS2 transposase TnpB</fullName>
    </submittedName>
</protein>
<dbReference type="GO" id="GO:0003676">
    <property type="term" value="F:nucleic acid binding"/>
    <property type="evidence" value="ECO:0007669"/>
    <property type="project" value="InterPro"/>
</dbReference>
<dbReference type="AlphaFoldDB" id="A0A151AYU0"/>
<feature type="domain" description="Integrase catalytic" evidence="1">
    <location>
        <begin position="37"/>
        <end position="204"/>
    </location>
</feature>
<dbReference type="InterPro" id="IPR036397">
    <property type="entry name" value="RNaseH_sf"/>
</dbReference>
<reference evidence="2 3" key="1">
    <citation type="submission" date="2016-02" db="EMBL/GenBank/DDBJ databases">
        <title>Genome sequence of Moorella mulderi DSM 14980.</title>
        <authorList>
            <person name="Poehlein A."/>
            <person name="Daniel R."/>
        </authorList>
    </citation>
    <scope>NUCLEOTIDE SEQUENCE [LARGE SCALE GENOMIC DNA]</scope>
    <source>
        <strain evidence="2 3">DSM 14980</strain>
    </source>
</reference>
<dbReference type="PATRIC" id="fig|1122241.3.peg.1481"/>
<dbReference type="InterPro" id="IPR048020">
    <property type="entry name" value="Transpos_IS3"/>
</dbReference>
<gene>
    <name evidence="2" type="ORF">MOMUL_14080</name>
</gene>
<evidence type="ECO:0000313" key="2">
    <source>
        <dbReference type="EMBL" id="KYH32806.1"/>
    </source>
</evidence>
<dbReference type="NCBIfam" id="NF033516">
    <property type="entry name" value="transpos_IS3"/>
    <property type="match status" value="1"/>
</dbReference>